<dbReference type="EMBL" id="MPUK01000002">
    <property type="protein sequence ID" value="ONH68498.1"/>
    <property type="molecule type" value="Genomic_DNA"/>
</dbReference>
<feature type="compositionally biased region" description="Acidic residues" evidence="1">
    <location>
        <begin position="313"/>
        <end position="324"/>
    </location>
</feature>
<reference evidence="5" key="1">
    <citation type="journal article" date="2017" name="Genome Announc.">
        <title>Genome sequences of Cyberlindnera fabianii 65, Pichia kudriavzevii 129, and Saccharomyces cerevisiae 131 isolated from fermented masau fruits in Zimbabwe.</title>
        <authorList>
            <person name="van Rijswijck I.M.H."/>
            <person name="Derks M.F.L."/>
            <person name="Abee T."/>
            <person name="de Ridder D."/>
            <person name="Smid E.J."/>
        </authorList>
    </citation>
    <scope>NUCLEOTIDE SEQUENCE [LARGE SCALE GENOMIC DNA]</scope>
    <source>
        <strain evidence="5">65</strain>
    </source>
</reference>
<name>A0A1V2L9C5_CYBFA</name>
<feature type="domain" description="AHC1 N-terminal" evidence="3">
    <location>
        <begin position="49"/>
        <end position="101"/>
    </location>
</feature>
<protein>
    <submittedName>
        <fullName evidence="4">Protein AHC1</fullName>
    </submittedName>
</protein>
<sequence>MAHPKFDDDVADTNRGDSSVYLQIATPKSPNSDGFSPAHFEETPLEREIKQNLCNEIDLEILLKHREYNLVRNEIERVQSQMAMMENLHDDPKYASYIENLIKLKKSALNPDNVNSPYSTNPNTPLDSPGAQNAANPYYNLRKTSTNHEAPVHRTSYGGLRPVVDAHGNKICVHKRSDGVIVRIDCPQCGRTDFGSAQGFLNHARLAHAVEYKSQEDAALQCGTVMPESEQDEIGISSVKKLKELGMDADKCLCPGVCIEDPSKKRRRLSMKSDGNGGSTAKVTHLEKLYKDKTSTQTDAFKALVEDVTFREEVEDDDQSENTDEEQKKQISAFKKGHNRRKSRGGLSAVTFDDKVETFKEVSPGDTSVTAQVLSVETETPPGSAGSFTSTASSGYFKLSEVNLTDKSLTPSQRRRVPTVAEPLRTRSRSSRENSH</sequence>
<feature type="compositionally biased region" description="Polar residues" evidence="1">
    <location>
        <begin position="110"/>
        <end position="135"/>
    </location>
</feature>
<dbReference type="OMA" id="CGRTDFG"/>
<feature type="region of interest" description="Disordered" evidence="1">
    <location>
        <begin position="110"/>
        <end position="136"/>
    </location>
</feature>
<dbReference type="Pfam" id="PF25910">
    <property type="entry name" value="AHC1_N"/>
    <property type="match status" value="1"/>
</dbReference>
<organism evidence="4 5">
    <name type="scientific">Cyberlindnera fabianii</name>
    <name type="common">Yeast</name>
    <name type="synonym">Hansenula fabianii</name>
    <dbReference type="NCBI Taxonomy" id="36022"/>
    <lineage>
        <taxon>Eukaryota</taxon>
        <taxon>Fungi</taxon>
        <taxon>Dikarya</taxon>
        <taxon>Ascomycota</taxon>
        <taxon>Saccharomycotina</taxon>
        <taxon>Saccharomycetes</taxon>
        <taxon>Phaffomycetales</taxon>
        <taxon>Phaffomycetaceae</taxon>
        <taxon>Cyberlindnera</taxon>
    </lineage>
</organism>
<evidence type="ECO:0000313" key="4">
    <source>
        <dbReference type="EMBL" id="ONH68498.1"/>
    </source>
</evidence>
<dbReference type="STRING" id="36022.A0A1V2L9C5"/>
<dbReference type="AlphaFoldDB" id="A0A1V2L9C5"/>
<dbReference type="Pfam" id="PF25909">
    <property type="entry name" value="zf-C2H2_AHC1"/>
    <property type="match status" value="1"/>
</dbReference>
<feature type="region of interest" description="Disordered" evidence="1">
    <location>
        <begin position="312"/>
        <end position="346"/>
    </location>
</feature>
<feature type="domain" description="AHC1-like C2H2 zinc-finger" evidence="2">
    <location>
        <begin position="164"/>
        <end position="251"/>
    </location>
</feature>
<proteinExistence type="predicted"/>
<evidence type="ECO:0000259" key="3">
    <source>
        <dbReference type="Pfam" id="PF25910"/>
    </source>
</evidence>
<accession>A0A1V2L9C5</accession>
<dbReference type="VEuPathDB" id="FungiDB:BON22_1225"/>
<gene>
    <name evidence="4" type="ORF">BON22_1225</name>
</gene>
<evidence type="ECO:0000256" key="1">
    <source>
        <dbReference type="SAM" id="MobiDB-lite"/>
    </source>
</evidence>
<evidence type="ECO:0000313" key="5">
    <source>
        <dbReference type="Proteomes" id="UP000189513"/>
    </source>
</evidence>
<evidence type="ECO:0000259" key="2">
    <source>
        <dbReference type="Pfam" id="PF25909"/>
    </source>
</evidence>
<comment type="caution">
    <text evidence="4">The sequence shown here is derived from an EMBL/GenBank/DDBJ whole genome shotgun (WGS) entry which is preliminary data.</text>
</comment>
<feature type="region of interest" description="Disordered" evidence="1">
    <location>
        <begin position="407"/>
        <end position="436"/>
    </location>
</feature>
<feature type="compositionally biased region" description="Basic residues" evidence="1">
    <location>
        <begin position="335"/>
        <end position="344"/>
    </location>
</feature>
<keyword evidence="5" id="KW-1185">Reference proteome</keyword>
<dbReference type="InterPro" id="IPR058706">
    <property type="entry name" value="zf-C2H2_AHC1-like"/>
</dbReference>
<dbReference type="Proteomes" id="UP000189513">
    <property type="component" value="Unassembled WGS sequence"/>
</dbReference>
<dbReference type="InterPro" id="IPR058707">
    <property type="entry name" value="AHC1_N"/>
</dbReference>